<keyword evidence="5" id="KW-0805">Transcription regulation</keyword>
<evidence type="ECO:0000256" key="6">
    <source>
        <dbReference type="ARBA" id="ARBA00023125"/>
    </source>
</evidence>
<organism evidence="10 11">
    <name type="scientific">Brevibacillus brevis</name>
    <name type="common">Bacillus brevis</name>
    <dbReference type="NCBI Taxonomy" id="1393"/>
    <lineage>
        <taxon>Bacteria</taxon>
        <taxon>Bacillati</taxon>
        <taxon>Bacillota</taxon>
        <taxon>Bacilli</taxon>
        <taxon>Bacillales</taxon>
        <taxon>Paenibacillaceae</taxon>
        <taxon>Brevibacillus</taxon>
    </lineage>
</organism>
<dbReference type="InterPro" id="IPR002491">
    <property type="entry name" value="ABC_transptr_periplasmic_BD"/>
</dbReference>
<evidence type="ECO:0000313" key="11">
    <source>
        <dbReference type="Proteomes" id="UP001256827"/>
    </source>
</evidence>
<dbReference type="EMBL" id="CP134050">
    <property type="protein sequence ID" value="WNC17521.1"/>
    <property type="molecule type" value="Genomic_DNA"/>
</dbReference>
<name>A0ABY9TBP9_BREBE</name>
<dbReference type="SUPFAM" id="SSF46689">
    <property type="entry name" value="Homeodomain-like"/>
    <property type="match status" value="2"/>
</dbReference>
<dbReference type="InterPro" id="IPR051313">
    <property type="entry name" value="Bact_iron-sidero_bind"/>
</dbReference>
<dbReference type="InterPro" id="IPR018060">
    <property type="entry name" value="HTH_AraC"/>
</dbReference>
<keyword evidence="11" id="KW-1185">Reference proteome</keyword>
<evidence type="ECO:0000256" key="3">
    <source>
        <dbReference type="ARBA" id="ARBA00022448"/>
    </source>
</evidence>
<keyword evidence="3" id="KW-0813">Transport</keyword>
<evidence type="ECO:0000259" key="8">
    <source>
        <dbReference type="PROSITE" id="PS01124"/>
    </source>
</evidence>
<dbReference type="SMART" id="SM00342">
    <property type="entry name" value="HTH_ARAC"/>
    <property type="match status" value="1"/>
</dbReference>
<feature type="domain" description="HTH araC/xylS-type" evidence="8">
    <location>
        <begin position="169"/>
        <end position="268"/>
    </location>
</feature>
<evidence type="ECO:0000256" key="2">
    <source>
        <dbReference type="ARBA" id="ARBA00008814"/>
    </source>
</evidence>
<dbReference type="Pfam" id="PF01497">
    <property type="entry name" value="Peripla_BP_2"/>
    <property type="match status" value="1"/>
</dbReference>
<dbReference type="InterPro" id="IPR009057">
    <property type="entry name" value="Homeodomain-like_sf"/>
</dbReference>
<protein>
    <submittedName>
        <fullName evidence="10">Helix-turn-helix domain-containing protein</fullName>
    </submittedName>
</protein>
<evidence type="ECO:0000256" key="7">
    <source>
        <dbReference type="ARBA" id="ARBA00023163"/>
    </source>
</evidence>
<dbReference type="Proteomes" id="UP001256827">
    <property type="component" value="Chromosome"/>
</dbReference>
<dbReference type="SUPFAM" id="SSF53807">
    <property type="entry name" value="Helical backbone' metal receptor"/>
    <property type="match status" value="1"/>
</dbReference>
<evidence type="ECO:0000256" key="1">
    <source>
        <dbReference type="ARBA" id="ARBA00004196"/>
    </source>
</evidence>
<dbReference type="PROSITE" id="PS00041">
    <property type="entry name" value="HTH_ARAC_FAMILY_1"/>
    <property type="match status" value="1"/>
</dbReference>
<keyword evidence="6" id="KW-0238">DNA-binding</keyword>
<dbReference type="RefSeq" id="WP_310773832.1">
    <property type="nucleotide sequence ID" value="NZ_CP134050.1"/>
</dbReference>
<keyword evidence="7" id="KW-0804">Transcription</keyword>
<keyword evidence="4" id="KW-0732">Signal</keyword>
<comment type="subcellular location">
    <subcellularLocation>
        <location evidence="1">Cell envelope</location>
    </subcellularLocation>
</comment>
<dbReference type="PANTHER" id="PTHR30532:SF21">
    <property type="entry name" value="SIDEROPHORE-BINDING LIPOPROTEIN YFIY-RELATED"/>
    <property type="match status" value="1"/>
</dbReference>
<dbReference type="Gene3D" id="1.10.10.60">
    <property type="entry name" value="Homeodomain-like"/>
    <property type="match status" value="2"/>
</dbReference>
<sequence>MHGLDPFTRLASCLYRVLDIQHETACPLEYQHDNSHDGWLLIHAAEGRIAVNGRTYSLRQPTLFWLTPGATVQFFLPAEDQAAYDRVRFQAFESDGHGGLVPAHLPNLEPISPGNVDSLAEKIREAKQMLQRGDAWEAMRANILFQEMILGLLREHAAPPKPDAKRGIALTLSYMEEHYPAAISREQLARLAGLQPDYYSRAFKKLVRLSPLEYLTGIRMKHARQLLVQSKGESLRTIAHKVGFSDEFYFSRRFKAETGHSPAAFVKKIRSGCKIAALNHQATGHLLALGIEPYAAVVNGAFPLSARLKRTIAIGDSFPDLEKLVRAQPDVMVTRILPEREPTAKEKLLEQIAPTVALSQADDWRTHFQTIASIVGKEERAREWLERYDHQAAEIRRQLQRVIGDESILVVGIGVGKMCVYGMRNVGAVLYGDLGVQVPKGVAEIGHYREVTMAGLTAFEADRILVTSYRHDGSKRMDEAVGKEITALSSCTEWQGLQAVQTGKVSFLHDARHLYTSYNAHSHDLLLQKMAQLLLPAFADHNLLTR</sequence>
<dbReference type="SUPFAM" id="SSF51215">
    <property type="entry name" value="Regulatory protein AraC"/>
    <property type="match status" value="1"/>
</dbReference>
<dbReference type="PROSITE" id="PS01124">
    <property type="entry name" value="HTH_ARAC_FAMILY_2"/>
    <property type="match status" value="1"/>
</dbReference>
<dbReference type="InterPro" id="IPR018062">
    <property type="entry name" value="HTH_AraC-typ_CS"/>
</dbReference>
<dbReference type="InterPro" id="IPR037923">
    <property type="entry name" value="HTH-like"/>
</dbReference>
<reference evidence="10 11" key="1">
    <citation type="submission" date="2023-09" db="EMBL/GenBank/DDBJ databases">
        <title>Complete Genome and Methylome dissection of Bacillus brevis NEB573 original source of BbsI restriction endonuclease.</title>
        <authorList>
            <person name="Fomenkov A."/>
            <person name="Roberts R.D."/>
        </authorList>
    </citation>
    <scope>NUCLEOTIDE SEQUENCE [LARGE SCALE GENOMIC DNA]</scope>
    <source>
        <strain evidence="10 11">NEB573</strain>
    </source>
</reference>
<evidence type="ECO:0000313" key="10">
    <source>
        <dbReference type="EMBL" id="WNC17521.1"/>
    </source>
</evidence>
<dbReference type="Gene3D" id="3.40.50.1980">
    <property type="entry name" value="Nitrogenase molybdenum iron protein domain"/>
    <property type="match status" value="2"/>
</dbReference>
<dbReference type="Pfam" id="PF12833">
    <property type="entry name" value="HTH_18"/>
    <property type="match status" value="1"/>
</dbReference>
<accession>A0ABY9TBP9</accession>
<dbReference type="PROSITE" id="PS50983">
    <property type="entry name" value="FE_B12_PBP"/>
    <property type="match status" value="1"/>
</dbReference>
<evidence type="ECO:0000256" key="5">
    <source>
        <dbReference type="ARBA" id="ARBA00023015"/>
    </source>
</evidence>
<comment type="similarity">
    <text evidence="2">Belongs to the bacterial solute-binding protein 8 family.</text>
</comment>
<evidence type="ECO:0000259" key="9">
    <source>
        <dbReference type="PROSITE" id="PS50983"/>
    </source>
</evidence>
<dbReference type="PANTHER" id="PTHR30532">
    <property type="entry name" value="IRON III DICITRATE-BINDING PERIPLASMIC PROTEIN"/>
    <property type="match status" value="1"/>
</dbReference>
<feature type="domain" description="Fe/B12 periplasmic-binding" evidence="9">
    <location>
        <begin position="274"/>
        <end position="538"/>
    </location>
</feature>
<proteinExistence type="inferred from homology"/>
<gene>
    <name evidence="10" type="ORF">RGB73_14810</name>
</gene>
<evidence type="ECO:0000256" key="4">
    <source>
        <dbReference type="ARBA" id="ARBA00022729"/>
    </source>
</evidence>